<dbReference type="KEGG" id="sva:SVA_1750"/>
<dbReference type="InterPro" id="IPR000170">
    <property type="entry name" value="High_potential_FeS_prot"/>
</dbReference>
<dbReference type="InterPro" id="IPR036369">
    <property type="entry name" value="HIPIP_sf"/>
</dbReference>
<dbReference type="GO" id="GO:0019646">
    <property type="term" value="P:aerobic electron transport chain"/>
    <property type="evidence" value="ECO:0007669"/>
    <property type="project" value="InterPro"/>
</dbReference>
<dbReference type="SUPFAM" id="SSF57652">
    <property type="entry name" value="HIPIP (high potential iron protein)"/>
    <property type="match status" value="1"/>
</dbReference>
<dbReference type="EMBL" id="AP014936">
    <property type="protein sequence ID" value="BAU48304.1"/>
    <property type="molecule type" value="Genomic_DNA"/>
</dbReference>
<evidence type="ECO:0000256" key="10">
    <source>
        <dbReference type="SAM" id="SignalP"/>
    </source>
</evidence>
<evidence type="ECO:0000313" key="12">
    <source>
        <dbReference type="EMBL" id="BAU48304.1"/>
    </source>
</evidence>
<comment type="function">
    <text evidence="1 8">Specific class of high-redox-potential 4Fe-4S ferredoxins. Functions in anaerobic electron transport in most purple and in some other photosynthetic bacteria and in at least one genus (Paracoccus) of halophilic, denitrifying bacteria.</text>
</comment>
<feature type="chain" id="PRO_5008571328" description="High-potential iron-sulfur protein" evidence="10">
    <location>
        <begin position="24"/>
        <end position="108"/>
    </location>
</feature>
<keyword evidence="13" id="KW-1185">Reference proteome</keyword>
<organism evidence="12 13">
    <name type="scientific">Sulfurifustis variabilis</name>
    <dbReference type="NCBI Taxonomy" id="1675686"/>
    <lineage>
        <taxon>Bacteria</taxon>
        <taxon>Pseudomonadati</taxon>
        <taxon>Pseudomonadota</taxon>
        <taxon>Gammaproteobacteria</taxon>
        <taxon>Acidiferrobacterales</taxon>
        <taxon>Acidiferrobacteraceae</taxon>
        <taxon>Sulfurifustis</taxon>
    </lineage>
</organism>
<evidence type="ECO:0000256" key="5">
    <source>
        <dbReference type="ARBA" id="ARBA00022982"/>
    </source>
</evidence>
<reference evidence="12 13" key="1">
    <citation type="submission" date="2015-08" db="EMBL/GenBank/DDBJ databases">
        <title>Complete genome sequence of Sulfurifustis variabilis.</title>
        <authorList>
            <person name="Miura A."/>
            <person name="Kojima H."/>
            <person name="Fukui M."/>
        </authorList>
    </citation>
    <scope>NUCLEOTIDE SEQUENCE [LARGE SCALE GENOMIC DNA]</scope>
    <source>
        <strain evidence="13">skN76</strain>
    </source>
</reference>
<evidence type="ECO:0000256" key="4">
    <source>
        <dbReference type="ARBA" id="ARBA00022723"/>
    </source>
</evidence>
<comment type="similarity">
    <text evidence="8">Belongs to the high-potential iron-sulfur protein (HiPIP) family.</text>
</comment>
<gene>
    <name evidence="12" type="ORF">SVA_1750</name>
</gene>
<evidence type="ECO:0000256" key="8">
    <source>
        <dbReference type="RuleBase" id="RU000620"/>
    </source>
</evidence>
<protein>
    <recommendedName>
        <fullName evidence="8">High-potential iron-sulfur protein</fullName>
        <shortName evidence="8">HiPIP</shortName>
    </recommendedName>
</protein>
<evidence type="ECO:0000256" key="7">
    <source>
        <dbReference type="ARBA" id="ARBA00023014"/>
    </source>
</evidence>
<keyword evidence="3 8" id="KW-0004">4Fe-4S</keyword>
<evidence type="ECO:0000313" key="13">
    <source>
        <dbReference type="Proteomes" id="UP000218899"/>
    </source>
</evidence>
<evidence type="ECO:0000256" key="9">
    <source>
        <dbReference type="SAM" id="MobiDB-lite"/>
    </source>
</evidence>
<feature type="domain" description="High potential iron-sulfur proteins family profile" evidence="11">
    <location>
        <begin position="34"/>
        <end position="105"/>
    </location>
</feature>
<feature type="compositionally biased region" description="Basic and acidic residues" evidence="9">
    <location>
        <begin position="42"/>
        <end position="56"/>
    </location>
</feature>
<dbReference type="Gene3D" id="4.10.490.10">
    <property type="entry name" value="High potential iron-sulphur protein"/>
    <property type="match status" value="1"/>
</dbReference>
<feature type="signal peptide" evidence="10">
    <location>
        <begin position="1"/>
        <end position="23"/>
    </location>
</feature>
<keyword evidence="7 8" id="KW-0411">Iron-sulfur</keyword>
<keyword evidence="2 8" id="KW-0813">Transport</keyword>
<dbReference type="RefSeq" id="WP_148665421.1">
    <property type="nucleotide sequence ID" value="NZ_AP014936.1"/>
</dbReference>
<sequence>MRRRRALRYLLLAPLLASGAAWRPGVSLAQAQGRCDASGLSKQERQQRDALEYVDRSPHPRQTCGNCMHLQPTPAKNGGPCKACSVLPGPVHMEGWCTAWVARIGGAG</sequence>
<keyword evidence="5 8" id="KW-0249">Electron transport</keyword>
<dbReference type="OrthoDB" id="5298540at2"/>
<evidence type="ECO:0000256" key="1">
    <source>
        <dbReference type="ARBA" id="ARBA00002137"/>
    </source>
</evidence>
<dbReference type="Proteomes" id="UP000218899">
    <property type="component" value="Chromosome"/>
</dbReference>
<comment type="subunit">
    <text evidence="8">Homodimer.</text>
</comment>
<keyword evidence="10" id="KW-0732">Signal</keyword>
<dbReference type="PROSITE" id="PS51373">
    <property type="entry name" value="HIPIP"/>
    <property type="match status" value="1"/>
</dbReference>
<keyword evidence="6 8" id="KW-0408">Iron</keyword>
<proteinExistence type="inferred from homology"/>
<name>A0A1B4V9X4_9GAMM</name>
<dbReference type="AlphaFoldDB" id="A0A1B4V9X4"/>
<dbReference type="GO" id="GO:0046872">
    <property type="term" value="F:metal ion binding"/>
    <property type="evidence" value="ECO:0007669"/>
    <property type="project" value="UniProtKB-KW"/>
</dbReference>
<dbReference type="Pfam" id="PF01355">
    <property type="entry name" value="HIPIP"/>
    <property type="match status" value="1"/>
</dbReference>
<accession>A0A1B4V9X4</accession>
<evidence type="ECO:0000256" key="2">
    <source>
        <dbReference type="ARBA" id="ARBA00022448"/>
    </source>
</evidence>
<dbReference type="GO" id="GO:0009055">
    <property type="term" value="F:electron transfer activity"/>
    <property type="evidence" value="ECO:0007669"/>
    <property type="project" value="InterPro"/>
</dbReference>
<keyword evidence="4 8" id="KW-0479">Metal-binding</keyword>
<evidence type="ECO:0000259" key="11">
    <source>
        <dbReference type="PROSITE" id="PS51373"/>
    </source>
</evidence>
<evidence type="ECO:0000256" key="6">
    <source>
        <dbReference type="ARBA" id="ARBA00023004"/>
    </source>
</evidence>
<dbReference type="GO" id="GO:0051539">
    <property type="term" value="F:4 iron, 4 sulfur cluster binding"/>
    <property type="evidence" value="ECO:0007669"/>
    <property type="project" value="UniProtKB-KW"/>
</dbReference>
<feature type="region of interest" description="Disordered" evidence="9">
    <location>
        <begin position="37"/>
        <end position="56"/>
    </location>
</feature>
<evidence type="ECO:0000256" key="3">
    <source>
        <dbReference type="ARBA" id="ARBA00022485"/>
    </source>
</evidence>